<organism evidence="1 2">
    <name type="scientific">Pyrenophora teres f. teres</name>
    <dbReference type="NCBI Taxonomy" id="97479"/>
    <lineage>
        <taxon>Eukaryota</taxon>
        <taxon>Fungi</taxon>
        <taxon>Dikarya</taxon>
        <taxon>Ascomycota</taxon>
        <taxon>Pezizomycotina</taxon>
        <taxon>Dothideomycetes</taxon>
        <taxon>Pleosporomycetidae</taxon>
        <taxon>Pleosporales</taxon>
        <taxon>Pleosporineae</taxon>
        <taxon>Pleosporaceae</taxon>
        <taxon>Pyrenophora</taxon>
    </lineage>
</organism>
<name>A0A6S6WEV5_9PLEO</name>
<evidence type="ECO:0000313" key="2">
    <source>
        <dbReference type="Proteomes" id="UP000472372"/>
    </source>
</evidence>
<protein>
    <submittedName>
        <fullName evidence="1">Uncharacterized protein</fullName>
    </submittedName>
</protein>
<proteinExistence type="predicted"/>
<sequence>MRSTFFVTAFALVAAVVATPTPQRGSNPPPGTPVAPGIRVPKGTFCTTTNDPDVIGCNTGDGGTFNIINGKVSGCAGCTPDNGF</sequence>
<gene>
    <name evidence="1" type="ORF">PTTW11_10922</name>
</gene>
<accession>A0A6S6WEV5</accession>
<dbReference type="EMBL" id="HG992987">
    <property type="protein sequence ID" value="CAE7217160.1"/>
    <property type="molecule type" value="Genomic_DNA"/>
</dbReference>
<dbReference type="Proteomes" id="UP000472372">
    <property type="component" value="Chromosome 11"/>
</dbReference>
<dbReference type="AlphaFoldDB" id="A0A6S6WEV5"/>
<reference evidence="1" key="1">
    <citation type="submission" date="2021-02" db="EMBL/GenBank/DDBJ databases">
        <authorList>
            <person name="Syme A R."/>
            <person name="Syme A R."/>
            <person name="Moolhuijzen P."/>
        </authorList>
    </citation>
    <scope>NUCLEOTIDE SEQUENCE</scope>
    <source>
        <strain evidence="1">W1-1</strain>
    </source>
</reference>
<evidence type="ECO:0000313" key="1">
    <source>
        <dbReference type="EMBL" id="CAE7217160.1"/>
    </source>
</evidence>